<dbReference type="Pfam" id="PF00326">
    <property type="entry name" value="Peptidase_S9"/>
    <property type="match status" value="1"/>
</dbReference>
<dbReference type="SUPFAM" id="SSF82171">
    <property type="entry name" value="DPP6 N-terminal domain-like"/>
    <property type="match status" value="1"/>
</dbReference>
<feature type="domain" description="Peptidase S9 prolyl oligopeptidase catalytic" evidence="2">
    <location>
        <begin position="688"/>
        <end position="867"/>
    </location>
</feature>
<dbReference type="GO" id="GO:0006508">
    <property type="term" value="P:proteolysis"/>
    <property type="evidence" value="ECO:0007669"/>
    <property type="project" value="InterPro"/>
</dbReference>
<protein>
    <recommendedName>
        <fullName evidence="2">Peptidase S9 prolyl oligopeptidase catalytic domain-containing protein</fullName>
    </recommendedName>
</protein>
<dbReference type="SUPFAM" id="SSF53474">
    <property type="entry name" value="alpha/beta-Hydrolases"/>
    <property type="match status" value="1"/>
</dbReference>
<name>A0A2S5A5R1_9SPHI</name>
<dbReference type="OrthoDB" id="9812921at2"/>
<evidence type="ECO:0000313" key="3">
    <source>
        <dbReference type="EMBL" id="POY37918.1"/>
    </source>
</evidence>
<dbReference type="PANTHER" id="PTHR11731:SF193">
    <property type="entry name" value="DIPEPTIDYL PEPTIDASE 9"/>
    <property type="match status" value="1"/>
</dbReference>
<feature type="chain" id="PRO_5015503114" description="Peptidase S9 prolyl oligopeptidase catalytic domain-containing protein" evidence="1">
    <location>
        <begin position="21"/>
        <end position="912"/>
    </location>
</feature>
<dbReference type="GO" id="GO:0008236">
    <property type="term" value="F:serine-type peptidase activity"/>
    <property type="evidence" value="ECO:0007669"/>
    <property type="project" value="InterPro"/>
</dbReference>
<dbReference type="AlphaFoldDB" id="A0A2S5A5R1"/>
<dbReference type="Gene3D" id="2.120.10.30">
    <property type="entry name" value="TolB, C-terminal domain"/>
    <property type="match status" value="1"/>
</dbReference>
<sequence>MMKKLKLLMLLIGCASFCFAQKPAVDQSVIGKWKSASTAKISNDGKYATYSVVNSIFRASPEDRCIIKQLDGKWEKSFSSRFPADFSDDNRTAIILKDTICLIKLGTSSVEKLTNILGYKFLSLANQHYLILQKATADKPLIIRNLVTNKEQLFTGVVNYMLSPDGGKMVLNFAGGKDSGGQSQLALIDLRTGKQTAIFKGFGPTNYVFNKKEDKLAFSVLERVGIGIGRAIYIYTATGGAVKTISSQSPGIDSTLAIERISNFSKDGTRLFFTVKTKPAAKQPVTGVMVDVWNYRDVKLQSSQLNQLNPVDPTLVASDNRECTAVANLATGGIIHLEKDGDQPMLFPETITDDYLFVCTGTGDAVEGYWNSGVGVCYHQIDTKTGNRKNLDLLLMGFRGLSPAGKYVIGKGRAGQDYFVQNIRTGKTVNMTGSIHLPKVNTDYSGEQPEPSEFGEIAGWTANDGAILMSDKYDIWMLDPEGIRAPVNLTGGYGRRNHIMLRIVKDYGTTPIKDTESLLLCAFNQDNKDNGFYSLQLNKPGNPTKLTMGPYLFHWKDLTAFAPLKARDANLWIVQRKSAAESANFFTTTDFKTFTPLSNAYPEKDYNWLTSELMSWKDENGKVMQGVLYKPENFDPNKKYPIIFDYYEKRSHEMNLYRSPELSRDRINIPLFVSRGYLVYTPDVYYAKGEAGKSALKAVVGAAKMLSSYPWVDTAKMGLQGHSFGGLETNYIVTHSNIFAAAMSASGVSDYISIYNVYSGPVSMQYMTEHGQLRVGGNLWENLEQYIENSAVLNADKVTTPLLLMSNKGDGNVPFTQGLEFFLSLRRLGKKAWLLQYDGEGHSLLNEAATKDYTIRMDQFFDHYLKGAPAAKWMLEGVPAAEKGIKNGLELSAEKDANGKPVTPGPGLTINN</sequence>
<proteinExistence type="predicted"/>
<accession>A0A2S5A5R1</accession>
<evidence type="ECO:0000313" key="4">
    <source>
        <dbReference type="Proteomes" id="UP000236893"/>
    </source>
</evidence>
<dbReference type="EMBL" id="PQVF01000003">
    <property type="protein sequence ID" value="POY37918.1"/>
    <property type="molecule type" value="Genomic_DNA"/>
</dbReference>
<dbReference type="Proteomes" id="UP000236893">
    <property type="component" value="Unassembled WGS sequence"/>
</dbReference>
<reference evidence="3 4" key="1">
    <citation type="submission" date="2018-01" db="EMBL/GenBank/DDBJ databases">
        <authorList>
            <person name="Gaut B.S."/>
            <person name="Morton B.R."/>
            <person name="Clegg M.T."/>
            <person name="Duvall M.R."/>
        </authorList>
    </citation>
    <scope>NUCLEOTIDE SEQUENCE [LARGE SCALE GENOMIC DNA]</scope>
    <source>
        <strain evidence="3 4">HR-AV</strain>
    </source>
</reference>
<dbReference type="PANTHER" id="PTHR11731">
    <property type="entry name" value="PROTEASE FAMILY S9B,C DIPEPTIDYL-PEPTIDASE IV-RELATED"/>
    <property type="match status" value="1"/>
</dbReference>
<dbReference type="RefSeq" id="WP_103788049.1">
    <property type="nucleotide sequence ID" value="NZ_PQVF01000003.1"/>
</dbReference>
<dbReference type="Gene3D" id="3.40.50.1820">
    <property type="entry name" value="alpha/beta hydrolase"/>
    <property type="match status" value="1"/>
</dbReference>
<dbReference type="GO" id="GO:0008239">
    <property type="term" value="F:dipeptidyl-peptidase activity"/>
    <property type="evidence" value="ECO:0007669"/>
    <property type="project" value="TreeGrafter"/>
</dbReference>
<evidence type="ECO:0000259" key="2">
    <source>
        <dbReference type="Pfam" id="PF00326"/>
    </source>
</evidence>
<evidence type="ECO:0000256" key="1">
    <source>
        <dbReference type="SAM" id="SignalP"/>
    </source>
</evidence>
<dbReference type="InterPro" id="IPR011042">
    <property type="entry name" value="6-blade_b-propeller_TolB-like"/>
</dbReference>
<keyword evidence="4" id="KW-1185">Reference proteome</keyword>
<feature type="signal peptide" evidence="1">
    <location>
        <begin position="1"/>
        <end position="20"/>
    </location>
</feature>
<gene>
    <name evidence="3" type="ORF">C3K47_05165</name>
</gene>
<dbReference type="InterPro" id="IPR050278">
    <property type="entry name" value="Serine_Prot_S9B/DPPIV"/>
</dbReference>
<comment type="caution">
    <text evidence="3">The sequence shown here is derived from an EMBL/GenBank/DDBJ whole genome shotgun (WGS) entry which is preliminary data.</text>
</comment>
<dbReference type="InterPro" id="IPR001375">
    <property type="entry name" value="Peptidase_S9_cat"/>
</dbReference>
<keyword evidence="1" id="KW-0732">Signal</keyword>
<organism evidence="3 4">
    <name type="scientific">Solitalea longa</name>
    <dbReference type="NCBI Taxonomy" id="2079460"/>
    <lineage>
        <taxon>Bacteria</taxon>
        <taxon>Pseudomonadati</taxon>
        <taxon>Bacteroidota</taxon>
        <taxon>Sphingobacteriia</taxon>
        <taxon>Sphingobacteriales</taxon>
        <taxon>Sphingobacteriaceae</taxon>
        <taxon>Solitalea</taxon>
    </lineage>
</organism>
<dbReference type="InterPro" id="IPR029058">
    <property type="entry name" value="AB_hydrolase_fold"/>
</dbReference>